<evidence type="ECO:0000259" key="3">
    <source>
        <dbReference type="PROSITE" id="PS50894"/>
    </source>
</evidence>
<dbReference type="Gene3D" id="1.20.120.160">
    <property type="entry name" value="HPT domain"/>
    <property type="match status" value="1"/>
</dbReference>
<dbReference type="AlphaFoldDB" id="A0A6S6T896"/>
<evidence type="ECO:0000256" key="2">
    <source>
        <dbReference type="PROSITE-ProRule" id="PRU00110"/>
    </source>
</evidence>
<dbReference type="GO" id="GO:0004672">
    <property type="term" value="F:protein kinase activity"/>
    <property type="evidence" value="ECO:0007669"/>
    <property type="project" value="UniProtKB-ARBA"/>
</dbReference>
<protein>
    <recommendedName>
        <fullName evidence="3">HPt domain-containing protein</fullName>
    </recommendedName>
</protein>
<evidence type="ECO:0000313" key="4">
    <source>
        <dbReference type="EMBL" id="CAA6815184.1"/>
    </source>
</evidence>
<organism evidence="4">
    <name type="scientific">uncultured Thiotrichaceae bacterium</name>
    <dbReference type="NCBI Taxonomy" id="298394"/>
    <lineage>
        <taxon>Bacteria</taxon>
        <taxon>Pseudomonadati</taxon>
        <taxon>Pseudomonadota</taxon>
        <taxon>Gammaproteobacteria</taxon>
        <taxon>Thiotrichales</taxon>
        <taxon>Thiotrichaceae</taxon>
        <taxon>environmental samples</taxon>
    </lineage>
</organism>
<keyword evidence="2" id="KW-0597">Phosphoprotein</keyword>
<dbReference type="Pfam" id="PF01627">
    <property type="entry name" value="Hpt"/>
    <property type="match status" value="1"/>
</dbReference>
<keyword evidence="1" id="KW-0902">Two-component regulatory system</keyword>
<dbReference type="EMBL" id="CACVAY010000071">
    <property type="protein sequence ID" value="CAA6815184.1"/>
    <property type="molecule type" value="Genomic_DNA"/>
</dbReference>
<proteinExistence type="predicted"/>
<dbReference type="InterPro" id="IPR036641">
    <property type="entry name" value="HPT_dom_sf"/>
</dbReference>
<dbReference type="GO" id="GO:0000160">
    <property type="term" value="P:phosphorelay signal transduction system"/>
    <property type="evidence" value="ECO:0007669"/>
    <property type="project" value="UniProtKB-KW"/>
</dbReference>
<sequence length="112" mass="12385">MTDEQALNKETIFALKETLGEIFDELRDAFIEDGEILIKQADEAMTNADYTSLASYVHTLKSSAKNIGADGLGESCLQLEDLLVKGDYQIIEILIPEMSGQMESVKKALLEI</sequence>
<gene>
    <name evidence="4" type="ORF">HELGO_WM4412</name>
</gene>
<feature type="modified residue" description="Phosphohistidine" evidence="2">
    <location>
        <position position="58"/>
    </location>
</feature>
<dbReference type="InterPro" id="IPR008207">
    <property type="entry name" value="Sig_transdc_His_kin_Hpt_dom"/>
</dbReference>
<reference evidence="4" key="1">
    <citation type="submission" date="2020-01" db="EMBL/GenBank/DDBJ databases">
        <authorList>
            <person name="Meier V. D."/>
            <person name="Meier V D."/>
        </authorList>
    </citation>
    <scope>NUCLEOTIDE SEQUENCE</scope>
    <source>
        <strain evidence="4">HLG_WM_MAG_07</strain>
    </source>
</reference>
<dbReference type="CDD" id="cd00088">
    <property type="entry name" value="HPT"/>
    <property type="match status" value="1"/>
</dbReference>
<accession>A0A6S6T896</accession>
<dbReference type="SUPFAM" id="SSF47226">
    <property type="entry name" value="Histidine-containing phosphotransfer domain, HPT domain"/>
    <property type="match status" value="1"/>
</dbReference>
<name>A0A6S6T896_9GAMM</name>
<dbReference type="PROSITE" id="PS50894">
    <property type="entry name" value="HPT"/>
    <property type="match status" value="1"/>
</dbReference>
<feature type="domain" description="HPt" evidence="3">
    <location>
        <begin position="19"/>
        <end position="112"/>
    </location>
</feature>
<evidence type="ECO:0000256" key="1">
    <source>
        <dbReference type="ARBA" id="ARBA00023012"/>
    </source>
</evidence>